<reference evidence="4" key="2">
    <citation type="submission" date="2025-09" db="UniProtKB">
        <authorList>
            <consortium name="Ensembl"/>
        </authorList>
    </citation>
    <scope>IDENTIFICATION</scope>
</reference>
<dbReference type="InterPro" id="IPR011993">
    <property type="entry name" value="PH-like_dom_sf"/>
</dbReference>
<keyword evidence="2" id="KW-0863">Zinc-finger</keyword>
<dbReference type="SUPFAM" id="SSF52540">
    <property type="entry name" value="P-loop containing nucleoside triphosphate hydrolases"/>
    <property type="match status" value="1"/>
</dbReference>
<dbReference type="FunFam" id="3.40.50.300:FF:000178">
    <property type="entry name" value="Arf-GAP with GTPase, ANK repeat and PH domain-containing protein 1"/>
    <property type="match status" value="1"/>
</dbReference>
<feature type="region of interest" description="Disordered" evidence="3">
    <location>
        <begin position="170"/>
        <end position="205"/>
    </location>
</feature>
<dbReference type="PANTHER" id="PTHR45819">
    <property type="entry name" value="CENTAURIN-GAMMA-1A"/>
    <property type="match status" value="1"/>
</dbReference>
<reference evidence="4" key="1">
    <citation type="submission" date="2025-08" db="UniProtKB">
        <authorList>
            <consortium name="Ensembl"/>
        </authorList>
    </citation>
    <scope>IDENTIFICATION</scope>
</reference>
<dbReference type="PANTHER" id="PTHR45819:SF1">
    <property type="entry name" value="ARF-GAP WITH GTPASE, ANK REPEAT AND PH DOMAIN-CONTAINING PROTEIN 1"/>
    <property type="match status" value="1"/>
</dbReference>
<dbReference type="GO" id="GO:0003924">
    <property type="term" value="F:GTPase activity"/>
    <property type="evidence" value="ECO:0007669"/>
    <property type="project" value="InterPro"/>
</dbReference>
<dbReference type="SMART" id="SM00173">
    <property type="entry name" value="RAS"/>
    <property type="match status" value="1"/>
</dbReference>
<dbReference type="SUPFAM" id="SSF50729">
    <property type="entry name" value="PH domain-like"/>
    <property type="match status" value="1"/>
</dbReference>
<feature type="compositionally biased region" description="Basic residues" evidence="3">
    <location>
        <begin position="788"/>
        <end position="798"/>
    </location>
</feature>
<keyword evidence="5" id="KW-1185">Reference proteome</keyword>
<proteinExistence type="predicted"/>
<evidence type="ECO:0000313" key="5">
    <source>
        <dbReference type="Proteomes" id="UP000694428"/>
    </source>
</evidence>
<dbReference type="GO" id="GO:0005525">
    <property type="term" value="F:GTP binding"/>
    <property type="evidence" value="ECO:0007669"/>
    <property type="project" value="InterPro"/>
</dbReference>
<accession>A0A8C9F415</accession>
<dbReference type="SMART" id="SM00175">
    <property type="entry name" value="RAB"/>
    <property type="match status" value="1"/>
</dbReference>
<name>A0A8C9F415_PAVCR</name>
<dbReference type="AlphaFoldDB" id="A0A8C9F415"/>
<feature type="compositionally biased region" description="Low complexity" evidence="3">
    <location>
        <begin position="541"/>
        <end position="555"/>
    </location>
</feature>
<feature type="region of interest" description="Disordered" evidence="3">
    <location>
        <begin position="533"/>
        <end position="604"/>
    </location>
</feature>
<dbReference type="InterPro" id="IPR051282">
    <property type="entry name" value="Arf-GAP_GTPase_ANK_PH"/>
</dbReference>
<feature type="compositionally biased region" description="Basic and acidic residues" evidence="3">
    <location>
        <begin position="588"/>
        <end position="603"/>
    </location>
</feature>
<evidence type="ECO:0000256" key="3">
    <source>
        <dbReference type="SAM" id="MobiDB-lite"/>
    </source>
</evidence>
<dbReference type="Gene3D" id="3.40.50.300">
    <property type="entry name" value="P-loop containing nucleotide triphosphate hydrolases"/>
    <property type="match status" value="1"/>
</dbReference>
<keyword evidence="2" id="KW-0479">Metal-binding</keyword>
<evidence type="ECO:0000256" key="1">
    <source>
        <dbReference type="ARBA" id="ARBA00022741"/>
    </source>
</evidence>
<keyword evidence="2" id="KW-0862">Zinc</keyword>
<evidence type="ECO:0000256" key="2">
    <source>
        <dbReference type="ARBA" id="ARBA00022771"/>
    </source>
</evidence>
<feature type="compositionally biased region" description="Low complexity" evidence="3">
    <location>
        <begin position="176"/>
        <end position="188"/>
    </location>
</feature>
<evidence type="ECO:0000313" key="4">
    <source>
        <dbReference type="Ensembl" id="ENSPSTP00000010261.1"/>
    </source>
</evidence>
<feature type="region of interest" description="Disordered" evidence="3">
    <location>
        <begin position="761"/>
        <end position="820"/>
    </location>
</feature>
<dbReference type="Ensembl" id="ENSPSTT00000010776.1">
    <property type="protein sequence ID" value="ENSPSTP00000010261.1"/>
    <property type="gene ID" value="ENSPSTG00000007234.1"/>
</dbReference>
<dbReference type="SMART" id="SM00174">
    <property type="entry name" value="RHO"/>
    <property type="match status" value="1"/>
</dbReference>
<feature type="compositionally biased region" description="Acidic residues" evidence="3">
    <location>
        <begin position="73"/>
        <end position="86"/>
    </location>
</feature>
<dbReference type="CDD" id="cd04103">
    <property type="entry name" value="Centaurin_gamma"/>
    <property type="match status" value="1"/>
</dbReference>
<feature type="compositionally biased region" description="Low complexity" evidence="3">
    <location>
        <begin position="768"/>
        <end position="778"/>
    </location>
</feature>
<dbReference type="PRINTS" id="PR00449">
    <property type="entry name" value="RASTRNSFRMNG"/>
</dbReference>
<dbReference type="Proteomes" id="UP000694428">
    <property type="component" value="Unplaced"/>
</dbReference>
<organism evidence="4 5">
    <name type="scientific">Pavo cristatus</name>
    <name type="common">Indian peafowl</name>
    <name type="synonym">Blue peafowl</name>
    <dbReference type="NCBI Taxonomy" id="9049"/>
    <lineage>
        <taxon>Eukaryota</taxon>
        <taxon>Metazoa</taxon>
        <taxon>Chordata</taxon>
        <taxon>Craniata</taxon>
        <taxon>Vertebrata</taxon>
        <taxon>Euteleostomi</taxon>
        <taxon>Archelosauria</taxon>
        <taxon>Archosauria</taxon>
        <taxon>Dinosauria</taxon>
        <taxon>Saurischia</taxon>
        <taxon>Theropoda</taxon>
        <taxon>Coelurosauria</taxon>
        <taxon>Aves</taxon>
        <taxon>Neognathae</taxon>
        <taxon>Galloanserae</taxon>
        <taxon>Galliformes</taxon>
        <taxon>Phasianidae</taxon>
        <taxon>Phasianinae</taxon>
        <taxon>Pavo</taxon>
    </lineage>
</organism>
<keyword evidence="1" id="KW-0547">Nucleotide-binding</keyword>
<dbReference type="PROSITE" id="PS51421">
    <property type="entry name" value="RAS"/>
    <property type="match status" value="1"/>
</dbReference>
<dbReference type="GO" id="GO:0008270">
    <property type="term" value="F:zinc ion binding"/>
    <property type="evidence" value="ECO:0007669"/>
    <property type="project" value="UniProtKB-KW"/>
</dbReference>
<sequence length="820" mass="89372">MYLLDSSEPPAAASPERMQRGTPQRKTVYRISVTMVKKELLGPDGGPEPAQRGRRGGGQPGSRSLPRAGLLLVEEEEGEEQEEGGEEKDRVPSPCGFRNFRTLSTGQLELGRLKVLRRSGQPPAEPPFGWPRHPGAREAPGLLRRSFSFRQWSGGELLRARALGRVRRHSSSGCLPAPAAPSEEAAAPGSPPAEPPAAEKRNTLDVGEVLSKAEPLSELERWERSKGKNRTLDNSDLQRLSERLGREGTPGVSAAHEHRLLRFFSGIFARKDGTSAIFGNPHGRSPRGSFSRSRAYFSSLRRATADIESSSESIDGSPRKDAFVNSQEWTLSRSVPELKVGIVGNLASGKSALVHRYLTGTYVQEESPEGGRFKKEIVVDGQSYLLLIRDEGGPPEAQFAMWVDAVIFVFSLEDEVSFQTVYHYYSRMANYRNTSEIPMVLVGTQDAISSSNPRVIDDARARKLSNDLKRCTYYETCATYGLNVERVFQDVAQKIVATRKKQQLSIGPCKSLPNSPSHSSVCSAQVSAVHISQTSNGGGSLSDYSSSVPSTPSTSQKELRIDVPPTANTPTPVRKQSKRRSNLFTSRKGSDPDKEKKVLESRTDSIGSGRAIPIKQGMLLKRSGKSLNKEWKKKYVTLCDNGVLTYHPSLHVSTPRSLLREGCVAFSVGQILSFSALLRSSCHPSSCQSILSSLLTQFVFHLCLGNVTTSTSVSQMASGISLVSFNSRPDGMHQRSYSVSSADQWSEATVIANSGISSDTGLGDSVCSSPSISSTTSPKLDPPPSPHANRKKHRRKKSTSNFKADGISGTAEGKRAPWWN</sequence>
<dbReference type="Gene3D" id="2.30.29.30">
    <property type="entry name" value="Pleckstrin-homology domain (PH domain)/Phosphotyrosine-binding domain (PTB)"/>
    <property type="match status" value="1"/>
</dbReference>
<feature type="region of interest" description="Disordered" evidence="3">
    <location>
        <begin position="1"/>
        <end position="139"/>
    </location>
</feature>
<dbReference type="InterPro" id="IPR027417">
    <property type="entry name" value="P-loop_NTPase"/>
</dbReference>
<dbReference type="Pfam" id="PF00071">
    <property type="entry name" value="Ras"/>
    <property type="match status" value="1"/>
</dbReference>
<evidence type="ECO:0008006" key="6">
    <source>
        <dbReference type="Google" id="ProtNLM"/>
    </source>
</evidence>
<dbReference type="InterPro" id="IPR001806">
    <property type="entry name" value="Small_GTPase"/>
</dbReference>
<dbReference type="PROSITE" id="PS51419">
    <property type="entry name" value="RAB"/>
    <property type="match status" value="1"/>
</dbReference>
<dbReference type="GO" id="GO:0005096">
    <property type="term" value="F:GTPase activator activity"/>
    <property type="evidence" value="ECO:0007669"/>
    <property type="project" value="TreeGrafter"/>
</dbReference>
<protein>
    <recommendedName>
        <fullName evidence="6">ArfGAP with GTPase domain, ankyrin repeat and PH domain 1</fullName>
    </recommendedName>
</protein>